<dbReference type="OrthoDB" id="5476461at2"/>
<dbReference type="SUPFAM" id="SSF55073">
    <property type="entry name" value="Nucleotide cyclase"/>
    <property type="match status" value="1"/>
</dbReference>
<evidence type="ECO:0000256" key="1">
    <source>
        <dbReference type="ARBA" id="ARBA00005381"/>
    </source>
</evidence>
<dbReference type="SMART" id="SM00448">
    <property type="entry name" value="REC"/>
    <property type="match status" value="1"/>
</dbReference>
<dbReference type="Pfam" id="PF00211">
    <property type="entry name" value="Guanylate_cyc"/>
    <property type="match status" value="1"/>
</dbReference>
<dbReference type="RefSeq" id="WP_077081209.1">
    <property type="nucleotide sequence ID" value="NZ_FUEZ01000004.1"/>
</dbReference>
<dbReference type="STRING" id="1841861.GCA_900157365_03376"/>
<accession>A0A2U3PGE2</accession>
<evidence type="ECO:0000259" key="4">
    <source>
        <dbReference type="PROSITE" id="PS50125"/>
    </source>
</evidence>
<keyword evidence="6" id="KW-1185">Reference proteome</keyword>
<dbReference type="InterPro" id="IPR050697">
    <property type="entry name" value="Adenylyl/Guanylyl_Cyclase_3/4"/>
</dbReference>
<dbReference type="GO" id="GO:0006171">
    <property type="term" value="P:cAMP biosynthetic process"/>
    <property type="evidence" value="ECO:0007669"/>
    <property type="project" value="TreeGrafter"/>
</dbReference>
<feature type="domain" description="Guanylate cyclase" evidence="4">
    <location>
        <begin position="204"/>
        <end position="336"/>
    </location>
</feature>
<organism evidence="5 6">
    <name type="scientific">Mycobacterium numidiamassiliense</name>
    <dbReference type="NCBI Taxonomy" id="1841861"/>
    <lineage>
        <taxon>Bacteria</taxon>
        <taxon>Bacillati</taxon>
        <taxon>Actinomycetota</taxon>
        <taxon>Actinomycetes</taxon>
        <taxon>Mycobacteriales</taxon>
        <taxon>Mycobacteriaceae</taxon>
        <taxon>Mycobacterium</taxon>
    </lineage>
</organism>
<comment type="similarity">
    <text evidence="1">Belongs to the adenylyl cyclase class-3 family.</text>
</comment>
<dbReference type="GO" id="GO:0004016">
    <property type="term" value="F:adenylate cyclase activity"/>
    <property type="evidence" value="ECO:0007669"/>
    <property type="project" value="UniProtKB-ARBA"/>
</dbReference>
<dbReference type="EMBL" id="FUEZ01000004">
    <property type="protein sequence ID" value="SPM42836.1"/>
    <property type="molecule type" value="Genomic_DNA"/>
</dbReference>
<dbReference type="PROSITE" id="PS50125">
    <property type="entry name" value="GUANYLATE_CYCLASE_2"/>
    <property type="match status" value="1"/>
</dbReference>
<dbReference type="AlphaFoldDB" id="A0A2U3PGE2"/>
<dbReference type="CDD" id="cd07302">
    <property type="entry name" value="CHD"/>
    <property type="match status" value="1"/>
</dbReference>
<dbReference type="Gene3D" id="3.40.50.2300">
    <property type="match status" value="1"/>
</dbReference>
<dbReference type="InterPro" id="IPR011006">
    <property type="entry name" value="CheY-like_superfamily"/>
</dbReference>
<dbReference type="InterPro" id="IPR029787">
    <property type="entry name" value="Nucleotide_cyclase"/>
</dbReference>
<dbReference type="Gene3D" id="3.30.70.1230">
    <property type="entry name" value="Nucleotide cyclase"/>
    <property type="match status" value="1"/>
</dbReference>
<keyword evidence="2" id="KW-0597">Phosphoprotein</keyword>
<proteinExistence type="inferred from homology"/>
<gene>
    <name evidence="5" type="ORF">MNAB215_5056</name>
</gene>
<sequence length="499" mass="54443">MVNAQPSHHRPDASSEEFVASETQPVRLLVVDDEEDVGALFRGRFRKELQRGEYDLSFTTDPIQALKMVDARPNLEVLITDLNMPRMNGIELLAEVSKLHRPLKTIVLTAYNDLENVRAAMMRGAFDFQVKPLDVVDLRATIAKAVSIVRQLQAGEEARQRAVELTEQKQRVEDIFGRYVGPVVKAQLLARPEGHLGSERRTLTVLMADIRGFSVLSEVLAPEQVVQVLNGFLERATEVMFRRHGTINEILGDGLLVFFGAPITDDHAPQNAVAAALELQLAMNDLNASHRGQGLPELALGVGVHSGEAVIGTIGSKRRQKYTAIGRTVNLVARIESHTVGGQVLVSDWTYDEIKDIADTLGSFQLHAKGFTDPITVYDIRGLAGEYDLQLPSADRTLNVLAVPRAIRLAIIKDKIIGDQHPAEVIAGGEEALRVRTEAAVSPFDDLMLDVAGRQAFVKVIECDSQEGVCDLFAVYTSVPAEVRTALAGMNGTAAIGPG</sequence>
<evidence type="ECO:0000259" key="3">
    <source>
        <dbReference type="PROSITE" id="PS50110"/>
    </source>
</evidence>
<evidence type="ECO:0000313" key="5">
    <source>
        <dbReference type="EMBL" id="SPM42836.1"/>
    </source>
</evidence>
<evidence type="ECO:0000313" key="6">
    <source>
        <dbReference type="Proteomes" id="UP000240424"/>
    </source>
</evidence>
<dbReference type="PANTHER" id="PTHR43081:SF1">
    <property type="entry name" value="ADENYLATE CYCLASE, TERMINAL-DIFFERENTIATION SPECIFIC"/>
    <property type="match status" value="1"/>
</dbReference>
<reference evidence="5 6" key="1">
    <citation type="submission" date="2017-01" db="EMBL/GenBank/DDBJ databases">
        <authorList>
            <consortium name="Urmite Genomes"/>
        </authorList>
    </citation>
    <scope>NUCLEOTIDE SEQUENCE [LARGE SCALE GENOMIC DNA]</scope>
    <source>
        <strain evidence="5 6">AB215</strain>
    </source>
</reference>
<protein>
    <submittedName>
        <fullName evidence="5">Adenylylate/guanylate cyclase</fullName>
    </submittedName>
</protein>
<feature type="modified residue" description="4-aspartylphosphate" evidence="2">
    <location>
        <position position="81"/>
    </location>
</feature>
<evidence type="ECO:0000256" key="2">
    <source>
        <dbReference type="PROSITE-ProRule" id="PRU00169"/>
    </source>
</evidence>
<dbReference type="PANTHER" id="PTHR43081">
    <property type="entry name" value="ADENYLATE CYCLASE, TERMINAL-DIFFERENTIATION SPECIFIC-RELATED"/>
    <property type="match status" value="1"/>
</dbReference>
<dbReference type="InterPro" id="IPR001789">
    <property type="entry name" value="Sig_transdc_resp-reg_receiver"/>
</dbReference>
<dbReference type="SMART" id="SM00044">
    <property type="entry name" value="CYCc"/>
    <property type="match status" value="1"/>
</dbReference>
<dbReference type="GO" id="GO:0000160">
    <property type="term" value="P:phosphorelay signal transduction system"/>
    <property type="evidence" value="ECO:0007669"/>
    <property type="project" value="InterPro"/>
</dbReference>
<dbReference type="PROSITE" id="PS50110">
    <property type="entry name" value="RESPONSE_REGULATORY"/>
    <property type="match status" value="1"/>
</dbReference>
<feature type="domain" description="Response regulatory" evidence="3">
    <location>
        <begin position="27"/>
        <end position="146"/>
    </location>
</feature>
<dbReference type="SUPFAM" id="SSF52172">
    <property type="entry name" value="CheY-like"/>
    <property type="match status" value="1"/>
</dbReference>
<dbReference type="Pfam" id="PF00072">
    <property type="entry name" value="Response_reg"/>
    <property type="match status" value="1"/>
</dbReference>
<dbReference type="InterPro" id="IPR001054">
    <property type="entry name" value="A/G_cyclase"/>
</dbReference>
<name>A0A2U3PGE2_9MYCO</name>
<dbReference type="Proteomes" id="UP000240424">
    <property type="component" value="Unassembled WGS sequence"/>
</dbReference>